<feature type="region of interest" description="Disordered" evidence="2">
    <location>
        <begin position="1"/>
        <end position="23"/>
    </location>
</feature>
<feature type="coiled-coil region" evidence="1">
    <location>
        <begin position="84"/>
        <end position="118"/>
    </location>
</feature>
<name>A0A4S5DZQ4_9MICC</name>
<proteinExistence type="predicted"/>
<dbReference type="Pfam" id="PF12728">
    <property type="entry name" value="HTH_17"/>
    <property type="match status" value="1"/>
</dbReference>
<feature type="domain" description="Helix-turn-helix" evidence="3">
    <location>
        <begin position="7"/>
        <end position="52"/>
    </location>
</feature>
<dbReference type="SUPFAM" id="SSF46955">
    <property type="entry name" value="Putative DNA-binding domain"/>
    <property type="match status" value="1"/>
</dbReference>
<dbReference type="EMBL" id="SSWH01000027">
    <property type="protein sequence ID" value="THJ64480.1"/>
    <property type="molecule type" value="Genomic_DNA"/>
</dbReference>
<dbReference type="RefSeq" id="WP_136455824.1">
    <property type="nucleotide sequence ID" value="NZ_SSWH01000027.1"/>
</dbReference>
<dbReference type="InterPro" id="IPR041657">
    <property type="entry name" value="HTH_17"/>
</dbReference>
<protein>
    <submittedName>
        <fullName evidence="4">Helix-turn-helix domain-containing protein</fullName>
    </submittedName>
</protein>
<feature type="compositionally biased region" description="Polar residues" evidence="2">
    <location>
        <begin position="134"/>
        <end position="161"/>
    </location>
</feature>
<sequence length="178" mass="19603">MSNRPAFTLSEAAERTGTSRSTMRRYRETGKFPNAYKDTDRQWRVPVEDLLASGLVLSGQAQAEQVSAFSEQGQVAAPEQGERVRELEALLALERARAEGLERVAAAAEANAADLRMALRMIEAVRPERGEQAQPEQVSKPSGQGMSTPPEQGEQGMSTPSEHPASTPRRHWWQWGSS</sequence>
<dbReference type="Proteomes" id="UP000305233">
    <property type="component" value="Unassembled WGS sequence"/>
</dbReference>
<organism evidence="4 5">
    <name type="scientific">Arthrobacter echini</name>
    <dbReference type="NCBI Taxonomy" id="1529066"/>
    <lineage>
        <taxon>Bacteria</taxon>
        <taxon>Bacillati</taxon>
        <taxon>Actinomycetota</taxon>
        <taxon>Actinomycetes</taxon>
        <taxon>Micrococcales</taxon>
        <taxon>Micrococcaceae</taxon>
        <taxon>Arthrobacter</taxon>
    </lineage>
</organism>
<gene>
    <name evidence="4" type="ORF">E8P82_14835</name>
</gene>
<evidence type="ECO:0000256" key="1">
    <source>
        <dbReference type="SAM" id="Coils"/>
    </source>
</evidence>
<evidence type="ECO:0000313" key="4">
    <source>
        <dbReference type="EMBL" id="THJ64480.1"/>
    </source>
</evidence>
<keyword evidence="1" id="KW-0175">Coiled coil</keyword>
<evidence type="ECO:0000256" key="2">
    <source>
        <dbReference type="SAM" id="MobiDB-lite"/>
    </source>
</evidence>
<keyword evidence="5" id="KW-1185">Reference proteome</keyword>
<evidence type="ECO:0000259" key="3">
    <source>
        <dbReference type="Pfam" id="PF12728"/>
    </source>
</evidence>
<dbReference type="OrthoDB" id="4969770at2"/>
<dbReference type="AlphaFoldDB" id="A0A4S5DZQ4"/>
<reference evidence="4 5" key="1">
    <citation type="submission" date="2019-04" db="EMBL/GenBank/DDBJ databases">
        <authorList>
            <person name="Liu Q."/>
            <person name="Xin Y.-H."/>
        </authorList>
    </citation>
    <scope>NUCLEOTIDE SEQUENCE [LARGE SCALE GENOMIC DNA]</scope>
    <source>
        <strain evidence="4 5">AM23</strain>
    </source>
</reference>
<evidence type="ECO:0000313" key="5">
    <source>
        <dbReference type="Proteomes" id="UP000305233"/>
    </source>
</evidence>
<comment type="caution">
    <text evidence="4">The sequence shown here is derived from an EMBL/GenBank/DDBJ whole genome shotgun (WGS) entry which is preliminary data.</text>
</comment>
<accession>A0A4S5DZQ4</accession>
<feature type="region of interest" description="Disordered" evidence="2">
    <location>
        <begin position="127"/>
        <end position="178"/>
    </location>
</feature>
<dbReference type="InterPro" id="IPR009061">
    <property type="entry name" value="DNA-bd_dom_put_sf"/>
</dbReference>